<dbReference type="EMBL" id="BGPR01016491">
    <property type="protein sequence ID" value="GBN73209.1"/>
    <property type="molecule type" value="Genomic_DNA"/>
</dbReference>
<dbReference type="Proteomes" id="UP000499080">
    <property type="component" value="Unassembled WGS sequence"/>
</dbReference>
<reference evidence="1 2" key="1">
    <citation type="journal article" date="2019" name="Sci. Rep.">
        <title>Orb-weaving spider Araneus ventricosus genome elucidates the spidroin gene catalogue.</title>
        <authorList>
            <person name="Kono N."/>
            <person name="Nakamura H."/>
            <person name="Ohtoshi R."/>
            <person name="Moran D.A.P."/>
            <person name="Shinohara A."/>
            <person name="Yoshida Y."/>
            <person name="Fujiwara M."/>
            <person name="Mori M."/>
            <person name="Tomita M."/>
            <person name="Arakawa K."/>
        </authorList>
    </citation>
    <scope>NUCLEOTIDE SEQUENCE [LARGE SCALE GENOMIC DNA]</scope>
</reference>
<dbReference type="AlphaFoldDB" id="A0A4Y2RD51"/>
<accession>A0A4Y2RD51</accession>
<keyword evidence="2" id="KW-1185">Reference proteome</keyword>
<sequence>MRAGTFEKGVSTGYAHRGVRCNITYIVSCFEQLYPAAVEAIYPTLLCSVSAHRRVFLFVGVKLSVGTTTFRMRQILYISYPRYHVRNRRGKENLHAHTSSYYIPHLF</sequence>
<proteinExistence type="predicted"/>
<evidence type="ECO:0000313" key="1">
    <source>
        <dbReference type="EMBL" id="GBN73209.1"/>
    </source>
</evidence>
<organism evidence="1 2">
    <name type="scientific">Araneus ventricosus</name>
    <name type="common">Orbweaver spider</name>
    <name type="synonym">Epeira ventricosa</name>
    <dbReference type="NCBI Taxonomy" id="182803"/>
    <lineage>
        <taxon>Eukaryota</taxon>
        <taxon>Metazoa</taxon>
        <taxon>Ecdysozoa</taxon>
        <taxon>Arthropoda</taxon>
        <taxon>Chelicerata</taxon>
        <taxon>Arachnida</taxon>
        <taxon>Araneae</taxon>
        <taxon>Araneomorphae</taxon>
        <taxon>Entelegynae</taxon>
        <taxon>Araneoidea</taxon>
        <taxon>Araneidae</taxon>
        <taxon>Araneus</taxon>
    </lineage>
</organism>
<evidence type="ECO:0000313" key="2">
    <source>
        <dbReference type="Proteomes" id="UP000499080"/>
    </source>
</evidence>
<gene>
    <name evidence="1" type="ORF">AVEN_261524_1</name>
</gene>
<comment type="caution">
    <text evidence="1">The sequence shown here is derived from an EMBL/GenBank/DDBJ whole genome shotgun (WGS) entry which is preliminary data.</text>
</comment>
<protein>
    <submittedName>
        <fullName evidence="1">Uncharacterized protein</fullName>
    </submittedName>
</protein>
<name>A0A4Y2RD51_ARAVE</name>